<feature type="transmembrane region" description="Helical" evidence="7">
    <location>
        <begin position="346"/>
        <end position="364"/>
    </location>
</feature>
<dbReference type="AlphaFoldDB" id="A0A2I2GD76"/>
<feature type="transmembrane region" description="Helical" evidence="7">
    <location>
        <begin position="204"/>
        <end position="226"/>
    </location>
</feature>
<evidence type="ECO:0000256" key="2">
    <source>
        <dbReference type="ARBA" id="ARBA00007282"/>
    </source>
</evidence>
<name>A0A2I2GD76_9EURO</name>
<dbReference type="PANTHER" id="PTHR31595">
    <property type="entry name" value="LONG-CHAIN-ALCOHOL O-FATTY-ACYLTRANSFERASE 3-RELATED"/>
    <property type="match status" value="1"/>
</dbReference>
<evidence type="ECO:0000256" key="4">
    <source>
        <dbReference type="ARBA" id="ARBA00022692"/>
    </source>
</evidence>
<evidence type="ECO:0000256" key="3">
    <source>
        <dbReference type="ARBA" id="ARBA00022679"/>
    </source>
</evidence>
<gene>
    <name evidence="9" type="ORF">P170DRAFT_435950</name>
</gene>
<dbReference type="InterPro" id="IPR044851">
    <property type="entry name" value="Wax_synthase"/>
</dbReference>
<dbReference type="GO" id="GO:0006629">
    <property type="term" value="P:lipid metabolic process"/>
    <property type="evidence" value="ECO:0007669"/>
    <property type="project" value="InterPro"/>
</dbReference>
<evidence type="ECO:0000256" key="7">
    <source>
        <dbReference type="SAM" id="Phobius"/>
    </source>
</evidence>
<feature type="domain" description="Wax synthase" evidence="8">
    <location>
        <begin position="285"/>
        <end position="352"/>
    </location>
</feature>
<sequence>MSAFDVWRVPVAQWTLMQLVTAMAVGLTPSRSRLRPAVAAVVVALACGFQREITGGAIDVRVAGPMMASCWLNVLNKMDLLVLSRISYDGQVEWEKRAGVKATRSGSLVARILWALGTAFNYRRVNTPWQVRMLPRFGGQGMEDGPERGRFVLVGVGKVVLGVVLLALFTVDTTDPNLLPAIEALPRDESVLLPWVYAASMKRAVLQIAFTISFGICCRAFILAGYNIGAITAVGLGIHHPSAWPPIAGSLFEGWSLRRLWGYVHHFCLSKPARLEEANLLYRISWHQTLRPLLSANADMITSSILRIPRASRWAVYLRLVIAFMLSGLFHSGIDLTFGIAWEDSGALWFFTMQAVGILVESAFQHAFRRWVGALSPVVRRALGFLWVCVFLLWTAPVWMDPMVRSVYVDGTPVFSPFLMFRSWPV</sequence>
<evidence type="ECO:0000256" key="5">
    <source>
        <dbReference type="ARBA" id="ARBA00022989"/>
    </source>
</evidence>
<dbReference type="EMBL" id="MSFO01000003">
    <property type="protein sequence ID" value="PLB50777.1"/>
    <property type="molecule type" value="Genomic_DNA"/>
</dbReference>
<evidence type="ECO:0000259" key="8">
    <source>
        <dbReference type="Pfam" id="PF13813"/>
    </source>
</evidence>
<comment type="caution">
    <text evidence="9">The sequence shown here is derived from an EMBL/GenBank/DDBJ whole genome shotgun (WGS) entry which is preliminary data.</text>
</comment>
<evidence type="ECO:0000313" key="10">
    <source>
        <dbReference type="Proteomes" id="UP000234275"/>
    </source>
</evidence>
<keyword evidence="6 7" id="KW-0472">Membrane</keyword>
<keyword evidence="10" id="KW-1185">Reference proteome</keyword>
<feature type="transmembrane region" description="Helical" evidence="7">
    <location>
        <begin position="316"/>
        <end position="334"/>
    </location>
</feature>
<protein>
    <submittedName>
        <fullName evidence="9">Putative toxin biosynthesis protein</fullName>
    </submittedName>
</protein>
<proteinExistence type="inferred from homology"/>
<dbReference type="Pfam" id="PF13813">
    <property type="entry name" value="MBOAT_2"/>
    <property type="match status" value="1"/>
</dbReference>
<accession>A0A2I2GD76</accession>
<keyword evidence="3" id="KW-0808">Transferase</keyword>
<feature type="transmembrane region" description="Helical" evidence="7">
    <location>
        <begin position="151"/>
        <end position="171"/>
    </location>
</feature>
<dbReference type="GO" id="GO:0016020">
    <property type="term" value="C:membrane"/>
    <property type="evidence" value="ECO:0007669"/>
    <property type="project" value="UniProtKB-SubCell"/>
</dbReference>
<dbReference type="InterPro" id="IPR032805">
    <property type="entry name" value="Wax_synthase_dom"/>
</dbReference>
<comment type="similarity">
    <text evidence="2">Belongs to the wax synthase family.</text>
</comment>
<dbReference type="GO" id="GO:0008374">
    <property type="term" value="F:O-acyltransferase activity"/>
    <property type="evidence" value="ECO:0007669"/>
    <property type="project" value="InterPro"/>
</dbReference>
<dbReference type="Proteomes" id="UP000234275">
    <property type="component" value="Unassembled WGS sequence"/>
</dbReference>
<dbReference type="VEuPathDB" id="FungiDB:P170DRAFT_435950"/>
<dbReference type="OrthoDB" id="1077582at2759"/>
<comment type="subcellular location">
    <subcellularLocation>
        <location evidence="1">Membrane</location>
        <topology evidence="1">Multi-pass membrane protein</topology>
    </subcellularLocation>
</comment>
<evidence type="ECO:0000256" key="1">
    <source>
        <dbReference type="ARBA" id="ARBA00004141"/>
    </source>
</evidence>
<dbReference type="STRING" id="1392250.A0A2I2GD76"/>
<feature type="transmembrane region" description="Helical" evidence="7">
    <location>
        <begin position="384"/>
        <end position="400"/>
    </location>
</feature>
<dbReference type="PANTHER" id="PTHR31595:SF60">
    <property type="entry name" value="BIOSYNTHESIS PROTEIN (TRI7), PUTATIVE (AFU_ORTHOLOGUE AFUA_8G05970)-RELATED"/>
    <property type="match status" value="1"/>
</dbReference>
<dbReference type="RefSeq" id="XP_024706079.1">
    <property type="nucleotide sequence ID" value="XM_024849058.1"/>
</dbReference>
<dbReference type="GeneID" id="36556757"/>
<evidence type="ECO:0000313" key="9">
    <source>
        <dbReference type="EMBL" id="PLB50777.1"/>
    </source>
</evidence>
<reference evidence="9 10" key="1">
    <citation type="submission" date="2016-12" db="EMBL/GenBank/DDBJ databases">
        <title>The genomes of Aspergillus section Nigri reveals drivers in fungal speciation.</title>
        <authorList>
            <consortium name="DOE Joint Genome Institute"/>
            <person name="Vesth T.C."/>
            <person name="Nybo J."/>
            <person name="Theobald S."/>
            <person name="Brandl J."/>
            <person name="Frisvad J.C."/>
            <person name="Nielsen K.F."/>
            <person name="Lyhne E.K."/>
            <person name="Kogle M.E."/>
            <person name="Kuo A."/>
            <person name="Riley R."/>
            <person name="Clum A."/>
            <person name="Nolan M."/>
            <person name="Lipzen A."/>
            <person name="Salamov A."/>
            <person name="Henrissat B."/>
            <person name="Wiebenga A."/>
            <person name="De Vries R.P."/>
            <person name="Grigoriev I.V."/>
            <person name="Mortensen U.H."/>
            <person name="Andersen M.R."/>
            <person name="Baker S.E."/>
        </authorList>
    </citation>
    <scope>NUCLEOTIDE SEQUENCE [LARGE SCALE GENOMIC DNA]</scope>
    <source>
        <strain evidence="9 10">IBT 23096</strain>
    </source>
</reference>
<keyword evidence="4 7" id="KW-0812">Transmembrane</keyword>
<keyword evidence="5 7" id="KW-1133">Transmembrane helix</keyword>
<evidence type="ECO:0000256" key="6">
    <source>
        <dbReference type="ARBA" id="ARBA00023136"/>
    </source>
</evidence>
<organism evidence="9 10">
    <name type="scientific">Aspergillus steynii IBT 23096</name>
    <dbReference type="NCBI Taxonomy" id="1392250"/>
    <lineage>
        <taxon>Eukaryota</taxon>
        <taxon>Fungi</taxon>
        <taxon>Dikarya</taxon>
        <taxon>Ascomycota</taxon>
        <taxon>Pezizomycotina</taxon>
        <taxon>Eurotiomycetes</taxon>
        <taxon>Eurotiomycetidae</taxon>
        <taxon>Eurotiales</taxon>
        <taxon>Aspergillaceae</taxon>
        <taxon>Aspergillus</taxon>
        <taxon>Aspergillus subgen. Circumdati</taxon>
    </lineage>
</organism>